<dbReference type="Proteomes" id="UP000241436">
    <property type="component" value="Unassembled WGS sequence"/>
</dbReference>
<accession>A0A2T4U183</accession>
<dbReference type="SUPFAM" id="SSF50494">
    <property type="entry name" value="Trypsin-like serine proteases"/>
    <property type="match status" value="1"/>
</dbReference>
<sequence length="338" mass="37048">MERQMRMMALLVGLALIAPRLSWSEAHTALDKRFSALLGQARSIRDKEEQTQSLSGIGKMMCLSFPKEPGIRVLQEALALSRTLTSPIARSMQQYWVAAWLAGECGEIDEAIRIAQSIDDLNQRVGAIQAIEKIRKEAEKESVNATRHQEEEMRRALEQGPPFLVTVENVDDEGSVKSFAHGFIADPRGYVLTNAHLDKGGSIRVTHLGKEYNADIVRRLGSSDILLLRLQGAARSLPVATLADRPELLQNETVIGTVCGPVGGIRRRVGIFEKSLNGGQAFSADFQSDGIEQGCSGAPLLNAKREVIGMVYGVSPNDRFGFAKPSTELRKILDKALK</sequence>
<dbReference type="InterPro" id="IPR009003">
    <property type="entry name" value="Peptidase_S1_PA"/>
</dbReference>
<dbReference type="Pfam" id="PF13365">
    <property type="entry name" value="Trypsin_2"/>
    <property type="match status" value="1"/>
</dbReference>
<evidence type="ECO:0000313" key="1">
    <source>
        <dbReference type="EMBL" id="PTL37124.1"/>
    </source>
</evidence>
<name>A0A2T4U183_9BACT</name>
<reference evidence="1 2" key="1">
    <citation type="submission" date="2017-09" db="EMBL/GenBank/DDBJ databases">
        <title>Bloom of a denitrifying methanotroph, Candidatus Methylomirabilis limnetica, in a deep stratified lake.</title>
        <authorList>
            <person name="Graf J.S."/>
            <person name="Marchant H.K."/>
            <person name="Tienken D."/>
            <person name="Hach P.F."/>
            <person name="Brand A."/>
            <person name="Schubert C.J."/>
            <person name="Kuypers M.M."/>
            <person name="Milucka J."/>
        </authorList>
    </citation>
    <scope>NUCLEOTIDE SEQUENCE [LARGE SCALE GENOMIC DNA]</scope>
    <source>
        <strain evidence="1 2">Zug</strain>
    </source>
</reference>
<proteinExistence type="predicted"/>
<dbReference type="OrthoDB" id="189537at2"/>
<protein>
    <recommendedName>
        <fullName evidence="3">Serine protease</fullName>
    </recommendedName>
</protein>
<dbReference type="EMBL" id="NVQC01000008">
    <property type="protein sequence ID" value="PTL37124.1"/>
    <property type="molecule type" value="Genomic_DNA"/>
</dbReference>
<evidence type="ECO:0000313" key="2">
    <source>
        <dbReference type="Proteomes" id="UP000241436"/>
    </source>
</evidence>
<dbReference type="RefSeq" id="WP_107561029.1">
    <property type="nucleotide sequence ID" value="NZ_NVQC01000008.1"/>
</dbReference>
<reference evidence="2" key="2">
    <citation type="journal article" date="2018" name="Environ. Microbiol.">
        <title>Bloom of a denitrifying methanotroph, 'Candidatus Methylomirabilis limnetica', in a deep stratified lake.</title>
        <authorList>
            <person name="Graf J.S."/>
            <person name="Mayr M.J."/>
            <person name="Marchant H.K."/>
            <person name="Tienken D."/>
            <person name="Hach P.F."/>
            <person name="Brand A."/>
            <person name="Schubert C.J."/>
            <person name="Kuypers M.M."/>
            <person name="Milucka J."/>
        </authorList>
    </citation>
    <scope>NUCLEOTIDE SEQUENCE [LARGE SCALE GENOMIC DNA]</scope>
    <source>
        <strain evidence="2">Zug</strain>
    </source>
</reference>
<dbReference type="PANTHER" id="PTHR43019">
    <property type="entry name" value="SERINE ENDOPROTEASE DEGS"/>
    <property type="match status" value="1"/>
</dbReference>
<keyword evidence="2" id="KW-1185">Reference proteome</keyword>
<dbReference type="PANTHER" id="PTHR43019:SF23">
    <property type="entry name" value="PROTEASE DO-LIKE 5, CHLOROPLASTIC"/>
    <property type="match status" value="1"/>
</dbReference>
<dbReference type="Gene3D" id="2.40.10.120">
    <property type="match status" value="1"/>
</dbReference>
<gene>
    <name evidence="1" type="ORF">CLG94_00910</name>
</gene>
<organism evidence="1 2">
    <name type="scientific">Candidatus Methylomirabilis limnetica</name>
    <dbReference type="NCBI Taxonomy" id="2033718"/>
    <lineage>
        <taxon>Bacteria</taxon>
        <taxon>Candidatus Methylomirabilota</taxon>
        <taxon>Candidatus Methylomirabilia</taxon>
        <taxon>Candidatus Methylomirabilales</taxon>
        <taxon>Candidatus Methylomirabilaceae</taxon>
        <taxon>Candidatus Methylomirabilis</taxon>
    </lineage>
</organism>
<dbReference type="AlphaFoldDB" id="A0A2T4U183"/>
<comment type="caution">
    <text evidence="1">The sequence shown here is derived from an EMBL/GenBank/DDBJ whole genome shotgun (WGS) entry which is preliminary data.</text>
</comment>
<evidence type="ECO:0008006" key="3">
    <source>
        <dbReference type="Google" id="ProtNLM"/>
    </source>
</evidence>